<evidence type="ECO:0000313" key="5">
    <source>
        <dbReference type="Proteomes" id="UP000676996"/>
    </source>
</evidence>
<evidence type="ECO:0000256" key="3">
    <source>
        <dbReference type="SAM" id="Coils"/>
    </source>
</evidence>
<dbReference type="SUPFAM" id="SSF52540">
    <property type="entry name" value="P-loop containing nucleoside triphosphate hydrolases"/>
    <property type="match status" value="1"/>
</dbReference>
<dbReference type="Gene3D" id="3.40.50.300">
    <property type="entry name" value="P-loop containing nucleotide triphosphate hydrolases"/>
    <property type="match status" value="1"/>
</dbReference>
<comment type="caution">
    <text evidence="4">The sequence shown here is derived from an EMBL/GenBank/DDBJ whole genome shotgun (WGS) entry which is preliminary data.</text>
</comment>
<dbReference type="InterPro" id="IPR026634">
    <property type="entry name" value="TPST-like"/>
</dbReference>
<dbReference type="SUPFAM" id="SSF48452">
    <property type="entry name" value="TPR-like"/>
    <property type="match status" value="1"/>
</dbReference>
<dbReference type="Proteomes" id="UP000676996">
    <property type="component" value="Unassembled WGS sequence"/>
</dbReference>
<gene>
    <name evidence="4" type="ORF">J7S20_04265</name>
</gene>
<dbReference type="PANTHER" id="PTHR12788">
    <property type="entry name" value="PROTEIN-TYROSINE SULFOTRANSFERASE 2"/>
    <property type="match status" value="1"/>
</dbReference>
<accession>A0A8T4IHM3</accession>
<dbReference type="SMART" id="SM00028">
    <property type="entry name" value="TPR"/>
    <property type="match status" value="3"/>
</dbReference>
<dbReference type="PANTHER" id="PTHR12788:SF10">
    <property type="entry name" value="PROTEIN-TYROSINE SULFOTRANSFERASE"/>
    <property type="match status" value="1"/>
</dbReference>
<dbReference type="EMBL" id="JAGRQC010000001">
    <property type="protein sequence ID" value="MBR0551716.1"/>
    <property type="molecule type" value="Genomic_DNA"/>
</dbReference>
<evidence type="ECO:0000313" key="4">
    <source>
        <dbReference type="EMBL" id="MBR0551716.1"/>
    </source>
</evidence>
<dbReference type="InterPro" id="IPR019734">
    <property type="entry name" value="TPR_rpt"/>
</dbReference>
<evidence type="ECO:0000256" key="1">
    <source>
        <dbReference type="ARBA" id="ARBA00022679"/>
    </source>
</evidence>
<dbReference type="Pfam" id="PF13469">
    <property type="entry name" value="Sulfotransfer_3"/>
    <property type="match status" value="1"/>
</dbReference>
<dbReference type="PROSITE" id="PS50005">
    <property type="entry name" value="TPR"/>
    <property type="match status" value="1"/>
</dbReference>
<name>A0A8T4IHM3_9SPHN</name>
<dbReference type="InterPro" id="IPR027417">
    <property type="entry name" value="P-loop_NTPase"/>
</dbReference>
<keyword evidence="5" id="KW-1185">Reference proteome</keyword>
<keyword evidence="2" id="KW-0802">TPR repeat</keyword>
<keyword evidence="1" id="KW-0808">Transferase</keyword>
<sequence>MTTADDRIRLYPLLGEAETIMHDGRLEEAARLVMSHLGRHRNEPRGTALLGRIAMRLGALMQSELFLTRALEAGIRDFEVRYELASVLDQQQRLTEADQHFAQLVEETNNVELKARRALVLDKLGHHERALQLLQETTADRPDDPQYWIGLATSLRAAGRVSEAVSAYRRALSLDFERGEAWWGLASIKKQIFGDDDIKRMQEAIRIAVDVRNIAPLNFALARALHDRGDHREAFEHYSEGNRLRAEDLAYNSNELTKEVAELKQTIDASTVQSFSKTPVGEVIPIFIVSLPRSGSTLLEQMLASHSDIEALGELPYIPAILRSMMEMVTRRSRMTVPQLLTALTPDQAEAMGQDYLRRASVHRKTDKDYIVDKLPHNWSNILLVRRMLPQARFIDIRRNAMDCCFSNFTQSFSSAHASSFRLADIGKCYRDYVDLMDHINDIAPNLVHHVDYEALVENAEPRLREIFAYLGLPWDPATLEFHKLDRVVRTPSSEQVRRPLNRDGIAVWKPYKEWLSPLTEVLGPLALK</sequence>
<evidence type="ECO:0000256" key="2">
    <source>
        <dbReference type="PROSITE-ProRule" id="PRU00339"/>
    </source>
</evidence>
<proteinExistence type="predicted"/>
<reference evidence="4" key="1">
    <citation type="submission" date="2021-04" db="EMBL/GenBank/DDBJ databases">
        <title>Ouciella asimina sp. nov., isolated from the surface seawater in the hydrothermal field of Okinawa Trough.</title>
        <authorList>
            <person name="Shuang W."/>
        </authorList>
    </citation>
    <scope>NUCLEOTIDE SEQUENCE</scope>
    <source>
        <strain evidence="4">LXI357</strain>
    </source>
</reference>
<organism evidence="4 5">
    <name type="scientific">Stakelama marina</name>
    <dbReference type="NCBI Taxonomy" id="2826939"/>
    <lineage>
        <taxon>Bacteria</taxon>
        <taxon>Pseudomonadati</taxon>
        <taxon>Pseudomonadota</taxon>
        <taxon>Alphaproteobacteria</taxon>
        <taxon>Sphingomonadales</taxon>
        <taxon>Sphingomonadaceae</taxon>
        <taxon>Stakelama</taxon>
    </lineage>
</organism>
<dbReference type="Gene3D" id="1.25.40.10">
    <property type="entry name" value="Tetratricopeptide repeat domain"/>
    <property type="match status" value="1"/>
</dbReference>
<protein>
    <submittedName>
        <fullName evidence="4">Sulfotransferase</fullName>
    </submittedName>
</protein>
<dbReference type="RefSeq" id="WP_284052981.1">
    <property type="nucleotide sequence ID" value="NZ_JAGRQC010000001.1"/>
</dbReference>
<dbReference type="GO" id="GO:0008476">
    <property type="term" value="F:protein-tyrosine sulfotransferase activity"/>
    <property type="evidence" value="ECO:0007669"/>
    <property type="project" value="InterPro"/>
</dbReference>
<feature type="coiled-coil region" evidence="3">
    <location>
        <begin position="246"/>
        <end position="273"/>
    </location>
</feature>
<feature type="repeat" description="TPR" evidence="2">
    <location>
        <begin position="145"/>
        <end position="178"/>
    </location>
</feature>
<keyword evidence="3" id="KW-0175">Coiled coil</keyword>
<dbReference type="AlphaFoldDB" id="A0A8T4IHM3"/>
<dbReference type="InterPro" id="IPR011990">
    <property type="entry name" value="TPR-like_helical_dom_sf"/>
</dbReference>
<dbReference type="Pfam" id="PF13432">
    <property type="entry name" value="TPR_16"/>
    <property type="match status" value="1"/>
</dbReference>